<accession>A0A5A8CVW0</accession>
<keyword evidence="4" id="KW-1185">Reference proteome</keyword>
<feature type="region of interest" description="Disordered" evidence="1">
    <location>
        <begin position="1"/>
        <end position="51"/>
    </location>
</feature>
<evidence type="ECO:0000313" key="3">
    <source>
        <dbReference type="EMBL" id="KAA0171800.1"/>
    </source>
</evidence>
<evidence type="ECO:0000313" key="4">
    <source>
        <dbReference type="Proteomes" id="UP000323011"/>
    </source>
</evidence>
<comment type="caution">
    <text evidence="2">The sequence shown here is derived from an EMBL/GenBank/DDBJ whole genome shotgun (WGS) entry which is preliminary data.</text>
</comment>
<dbReference type="Proteomes" id="UP000324907">
    <property type="component" value="Unassembled WGS sequence"/>
</dbReference>
<proteinExistence type="predicted"/>
<feature type="compositionally biased region" description="Basic and acidic residues" evidence="1">
    <location>
        <begin position="291"/>
        <end position="301"/>
    </location>
</feature>
<evidence type="ECO:0000256" key="1">
    <source>
        <dbReference type="SAM" id="MobiDB-lite"/>
    </source>
</evidence>
<protein>
    <submittedName>
        <fullName evidence="2">Uncharacterized protein</fullName>
    </submittedName>
</protein>
<evidence type="ECO:0000313" key="5">
    <source>
        <dbReference type="Proteomes" id="UP000324907"/>
    </source>
</evidence>
<gene>
    <name evidence="3" type="ORF">FNF28_00436</name>
    <name evidence="2" type="ORF">FNF29_01410</name>
</gene>
<feature type="compositionally biased region" description="Low complexity" evidence="1">
    <location>
        <begin position="1"/>
        <end position="18"/>
    </location>
</feature>
<dbReference type="AlphaFoldDB" id="A0A5A8CVW0"/>
<dbReference type="EMBL" id="VLTL01000004">
    <property type="protein sequence ID" value="KAA0171800.1"/>
    <property type="molecule type" value="Genomic_DNA"/>
</dbReference>
<dbReference type="Proteomes" id="UP000323011">
    <property type="component" value="Unassembled WGS sequence"/>
</dbReference>
<feature type="region of interest" description="Disordered" evidence="1">
    <location>
        <begin position="275"/>
        <end position="325"/>
    </location>
</feature>
<name>A0A5A8CVW0_CAFRO</name>
<feature type="compositionally biased region" description="Basic and acidic residues" evidence="1">
    <location>
        <begin position="29"/>
        <end position="39"/>
    </location>
</feature>
<organism evidence="2 4">
    <name type="scientific">Cafeteria roenbergensis</name>
    <name type="common">Marine flagellate</name>
    <dbReference type="NCBI Taxonomy" id="33653"/>
    <lineage>
        <taxon>Eukaryota</taxon>
        <taxon>Sar</taxon>
        <taxon>Stramenopiles</taxon>
        <taxon>Bigyra</taxon>
        <taxon>Opalozoa</taxon>
        <taxon>Bicosoecida</taxon>
        <taxon>Cafeteriaceae</taxon>
        <taxon>Cafeteria</taxon>
    </lineage>
</organism>
<dbReference type="EMBL" id="VLTN01000005">
    <property type="protein sequence ID" value="KAA0155991.1"/>
    <property type="molecule type" value="Genomic_DNA"/>
</dbReference>
<evidence type="ECO:0000313" key="2">
    <source>
        <dbReference type="EMBL" id="KAA0155991.1"/>
    </source>
</evidence>
<reference evidence="4 5" key="1">
    <citation type="submission" date="2019-07" db="EMBL/GenBank/DDBJ databases">
        <title>Genomes of Cafeteria roenbergensis.</title>
        <authorList>
            <person name="Fischer M.G."/>
            <person name="Hackl T."/>
            <person name="Roman M."/>
        </authorList>
    </citation>
    <scope>NUCLEOTIDE SEQUENCE [LARGE SCALE GENOMIC DNA]</scope>
    <source>
        <strain evidence="2 4">BVI</strain>
        <strain evidence="3 5">RCC970-E3</strain>
    </source>
</reference>
<sequence>MPLGVGASSAAAAAGATADSELATEADLEAYRRHVDRGKSGPADGPTSRSVEAERLRAHGRFFVAAGQADVLAAAAALAEDVAAEGRILGRPPWAAPREPPSLRSTHPFLHGAETRSAVRCRRLAGSGDWMAVVSPCAPGAGPRLAAAAALRQSSAVQLLGHSLDPGARVLSAEARYRDPGLRLARVTLLAAFAALPAGPFAPTAGQDAAAAALRAVEVGWACRAPTTAGGAEVAVVPVLSGVCSLCRQEAGGHSAGQTPVAEMADEDDEAWLEGLLADDAGPGDVPTSEKAGHDGAERQPPRTGDAAADAATDRVLREAQLAWQ</sequence>